<dbReference type="Proteomes" id="UP000887576">
    <property type="component" value="Unplaced"/>
</dbReference>
<evidence type="ECO:0000313" key="2">
    <source>
        <dbReference type="WBParaSite" id="JU765_v2.g1012.t1"/>
    </source>
</evidence>
<sequence length="505" mass="56176">MGHNNMGLLGAISYIIGNVVGAGIFITPGDILNKVDSIGLSIIIWIVAAGIAILGAFCYVELGTSIRRSGADFAYVCYAKWYPVAFSFMCVGCVLTYPATLAVQAETFAEYFFSLIWLLLFLNFFSVKTLVSRFQVVASIAKFVATGLIIVTGFYFLIFKHRSENFEDIFANSTNKPQNLIDGLFSGLFSYDGWDIINFGLEEVENPRRTMPLAIVFAMTSIALFYLAINIAYFAILDVSTIQNSESVAIDFAKKTLGGFQYSVPFFVSIVLIGSLNSTMFSASRYLYAASREGHLPAFISCVNKFHDSPRVALFVHVLLAIMFSFLGGLSDLVQYISFAQWSQRMVTMVALLYMRFTHKPVHPDAIRTPIFLPIFFFICCTTLTVVTIIETPKTALVTGSLLIAGLIIFTIFKWEKTLNSIPSYKKFSNKLNVKIAFVFQIVFDGLIDQGSVEDDPMAKVLEDAKREKEKRKLGFVNQALDAVSIAESSSKISTISYRPQRTKL</sequence>
<dbReference type="WBParaSite" id="JU765_v2.g1012.t1">
    <property type="protein sequence ID" value="JU765_v2.g1012.t1"/>
    <property type="gene ID" value="JU765_v2.g1012"/>
</dbReference>
<evidence type="ECO:0000313" key="1">
    <source>
        <dbReference type="Proteomes" id="UP000887576"/>
    </source>
</evidence>
<name>A0AC34PUP7_9BILA</name>
<accession>A0AC34PUP7</accession>
<reference evidence="2" key="1">
    <citation type="submission" date="2022-11" db="UniProtKB">
        <authorList>
            <consortium name="WormBaseParasite"/>
        </authorList>
    </citation>
    <scope>IDENTIFICATION</scope>
</reference>
<organism evidence="1 2">
    <name type="scientific">Panagrolaimus sp. JU765</name>
    <dbReference type="NCBI Taxonomy" id="591449"/>
    <lineage>
        <taxon>Eukaryota</taxon>
        <taxon>Metazoa</taxon>
        <taxon>Ecdysozoa</taxon>
        <taxon>Nematoda</taxon>
        <taxon>Chromadorea</taxon>
        <taxon>Rhabditida</taxon>
        <taxon>Tylenchina</taxon>
        <taxon>Panagrolaimomorpha</taxon>
        <taxon>Panagrolaimoidea</taxon>
        <taxon>Panagrolaimidae</taxon>
        <taxon>Panagrolaimus</taxon>
    </lineage>
</organism>
<proteinExistence type="predicted"/>
<protein>
    <submittedName>
        <fullName evidence="2">Uncharacterized protein</fullName>
    </submittedName>
</protein>